<dbReference type="SUPFAM" id="SSF81665">
    <property type="entry name" value="Calcium ATPase, transmembrane domain M"/>
    <property type="match status" value="1"/>
</dbReference>
<dbReference type="Gene3D" id="3.40.1110.10">
    <property type="entry name" value="Calcium-transporting ATPase, cytoplasmic domain N"/>
    <property type="match status" value="1"/>
</dbReference>
<keyword evidence="7 8" id="KW-0472">Membrane</keyword>
<dbReference type="PRINTS" id="PR00119">
    <property type="entry name" value="CATATPASE"/>
</dbReference>
<dbReference type="SUPFAM" id="SSF56784">
    <property type="entry name" value="HAD-like"/>
    <property type="match status" value="1"/>
</dbReference>
<feature type="transmembrane region" description="Helical" evidence="8">
    <location>
        <begin position="390"/>
        <end position="413"/>
    </location>
</feature>
<dbReference type="GO" id="GO:0019829">
    <property type="term" value="F:ATPase-coupled monoatomic cation transmembrane transporter activity"/>
    <property type="evidence" value="ECO:0007669"/>
    <property type="project" value="InterPro"/>
</dbReference>
<keyword evidence="6 8" id="KW-1133">Transmembrane helix</keyword>
<dbReference type="Gene3D" id="3.40.50.1000">
    <property type="entry name" value="HAD superfamily/HAD-like"/>
    <property type="match status" value="1"/>
</dbReference>
<dbReference type="OrthoDB" id="9813266at2"/>
<dbReference type="CDD" id="cd00371">
    <property type="entry name" value="HMA"/>
    <property type="match status" value="1"/>
</dbReference>
<dbReference type="PANTHER" id="PTHR46594">
    <property type="entry name" value="P-TYPE CATION-TRANSPORTING ATPASE"/>
    <property type="match status" value="1"/>
</dbReference>
<dbReference type="EMBL" id="JFZA02000003">
    <property type="protein sequence ID" value="KFG91461.1"/>
    <property type="molecule type" value="Genomic_DNA"/>
</dbReference>
<keyword evidence="8" id="KW-1003">Cell membrane</keyword>
<dbReference type="AlphaFoldDB" id="A0A086PDJ3"/>
<dbReference type="Pfam" id="PF00122">
    <property type="entry name" value="E1-E2_ATPase"/>
    <property type="match status" value="1"/>
</dbReference>
<evidence type="ECO:0000256" key="8">
    <source>
        <dbReference type="RuleBase" id="RU362081"/>
    </source>
</evidence>
<dbReference type="InterPro" id="IPR006121">
    <property type="entry name" value="HMA_dom"/>
</dbReference>
<feature type="domain" description="HMA" evidence="9">
    <location>
        <begin position="35"/>
        <end position="102"/>
    </location>
</feature>
<keyword evidence="8" id="KW-0067">ATP-binding</keyword>
<comment type="caution">
    <text evidence="10">The sequence shown here is derived from an EMBL/GenBank/DDBJ whole genome shotgun (WGS) entry which is preliminary data.</text>
</comment>
<dbReference type="PROSITE" id="PS50846">
    <property type="entry name" value="HMA_2"/>
    <property type="match status" value="1"/>
</dbReference>
<proteinExistence type="inferred from homology"/>
<dbReference type="NCBIfam" id="TIGR01494">
    <property type="entry name" value="ATPase_P-type"/>
    <property type="match status" value="2"/>
</dbReference>
<evidence type="ECO:0000256" key="2">
    <source>
        <dbReference type="ARBA" id="ARBA00006024"/>
    </source>
</evidence>
<evidence type="ECO:0000313" key="10">
    <source>
        <dbReference type="EMBL" id="KFG91461.1"/>
    </source>
</evidence>
<dbReference type="InterPro" id="IPR001757">
    <property type="entry name" value="P_typ_ATPase"/>
</dbReference>
<dbReference type="GO" id="GO:0030001">
    <property type="term" value="P:metal ion transport"/>
    <property type="evidence" value="ECO:0007669"/>
    <property type="project" value="UniProtKB-ARBA"/>
</dbReference>
<dbReference type="PANTHER" id="PTHR46594:SF4">
    <property type="entry name" value="P-TYPE CATION-TRANSPORTING ATPASE"/>
    <property type="match status" value="1"/>
</dbReference>
<dbReference type="Pfam" id="PF00403">
    <property type="entry name" value="HMA"/>
    <property type="match status" value="1"/>
</dbReference>
<dbReference type="InterPro" id="IPR018303">
    <property type="entry name" value="ATPase_P-typ_P_site"/>
</dbReference>
<dbReference type="SUPFAM" id="SSF81653">
    <property type="entry name" value="Calcium ATPase, transduction domain A"/>
    <property type="match status" value="1"/>
</dbReference>
<dbReference type="PATRIC" id="fig|1219045.3.peg.673"/>
<feature type="transmembrane region" description="Helical" evidence="8">
    <location>
        <begin position="118"/>
        <end position="141"/>
    </location>
</feature>
<feature type="transmembrane region" description="Helical" evidence="8">
    <location>
        <begin position="687"/>
        <end position="706"/>
    </location>
</feature>
<dbReference type="Proteomes" id="UP000024284">
    <property type="component" value="Unassembled WGS sequence"/>
</dbReference>
<feature type="transmembrane region" description="Helical" evidence="8">
    <location>
        <begin position="153"/>
        <end position="175"/>
    </location>
</feature>
<dbReference type="InterPro" id="IPR023214">
    <property type="entry name" value="HAD_sf"/>
</dbReference>
<dbReference type="GO" id="GO:0005524">
    <property type="term" value="F:ATP binding"/>
    <property type="evidence" value="ECO:0007669"/>
    <property type="project" value="UniProtKB-UniRule"/>
</dbReference>
<dbReference type="PROSITE" id="PS00154">
    <property type="entry name" value="ATPASE_E1_E2"/>
    <property type="match status" value="1"/>
</dbReference>
<dbReference type="InterPro" id="IPR023299">
    <property type="entry name" value="ATPase_P-typ_cyto_dom_N"/>
</dbReference>
<dbReference type="STRING" id="76947.GCA_002080435_03664"/>
<evidence type="ECO:0000256" key="7">
    <source>
        <dbReference type="ARBA" id="ARBA00023136"/>
    </source>
</evidence>
<dbReference type="InterPro" id="IPR036163">
    <property type="entry name" value="HMA_dom_sf"/>
</dbReference>
<accession>A0A086PDJ3</accession>
<dbReference type="SUPFAM" id="SSF81660">
    <property type="entry name" value="Metal cation-transporting ATPase, ATP-binding domain N"/>
    <property type="match status" value="1"/>
</dbReference>
<keyword evidence="5" id="KW-1278">Translocase</keyword>
<dbReference type="Pfam" id="PF00702">
    <property type="entry name" value="Hydrolase"/>
    <property type="match status" value="1"/>
</dbReference>
<name>A0A086PDJ3_SPHHM</name>
<keyword evidence="8" id="KW-0547">Nucleotide-binding</keyword>
<dbReference type="InterPro" id="IPR036412">
    <property type="entry name" value="HAD-like_sf"/>
</dbReference>
<feature type="transmembrane region" description="Helical" evidence="8">
    <location>
        <begin position="187"/>
        <end position="205"/>
    </location>
</feature>
<dbReference type="RefSeq" id="WP_004212717.1">
    <property type="nucleotide sequence ID" value="NZ_BCZD01000020.1"/>
</dbReference>
<dbReference type="NCBIfam" id="TIGR01511">
    <property type="entry name" value="ATPase-IB1_Cu"/>
    <property type="match status" value="1"/>
</dbReference>
<keyword evidence="11" id="KW-1185">Reference proteome</keyword>
<gene>
    <name evidence="10" type="ORF">BV98_000658</name>
</gene>
<dbReference type="InterPro" id="IPR023298">
    <property type="entry name" value="ATPase_P-typ_TM_dom_sf"/>
</dbReference>
<dbReference type="eggNOG" id="COG2217">
    <property type="taxonomic scope" value="Bacteria"/>
</dbReference>
<dbReference type="InterPro" id="IPR008250">
    <property type="entry name" value="ATPase_P-typ_transduc_dom_A_sf"/>
</dbReference>
<evidence type="ECO:0000256" key="6">
    <source>
        <dbReference type="ARBA" id="ARBA00022989"/>
    </source>
</evidence>
<dbReference type="PROSITE" id="PS01047">
    <property type="entry name" value="HMA_1"/>
    <property type="match status" value="1"/>
</dbReference>
<dbReference type="InterPro" id="IPR059000">
    <property type="entry name" value="ATPase_P-type_domA"/>
</dbReference>
<protein>
    <submittedName>
        <fullName evidence="10">Copper-translocating P-type ATPase</fullName>
    </submittedName>
</protein>
<dbReference type="InterPro" id="IPR027256">
    <property type="entry name" value="P-typ_ATPase_IB"/>
</dbReference>
<dbReference type="SUPFAM" id="SSF55008">
    <property type="entry name" value="HMA, heavy metal-associated domain"/>
    <property type="match status" value="1"/>
</dbReference>
<evidence type="ECO:0000313" key="11">
    <source>
        <dbReference type="Proteomes" id="UP000024284"/>
    </source>
</evidence>
<evidence type="ECO:0000256" key="4">
    <source>
        <dbReference type="ARBA" id="ARBA00022723"/>
    </source>
</evidence>
<evidence type="ECO:0000256" key="5">
    <source>
        <dbReference type="ARBA" id="ARBA00022967"/>
    </source>
</evidence>
<dbReference type="InterPro" id="IPR017969">
    <property type="entry name" value="Heavy-metal-associated_CS"/>
</dbReference>
<dbReference type="GO" id="GO:0046872">
    <property type="term" value="F:metal ion binding"/>
    <property type="evidence" value="ECO:0007669"/>
    <property type="project" value="UniProtKB-KW"/>
</dbReference>
<dbReference type="GO" id="GO:0016887">
    <property type="term" value="F:ATP hydrolysis activity"/>
    <property type="evidence" value="ECO:0007669"/>
    <property type="project" value="InterPro"/>
</dbReference>
<keyword evidence="3 8" id="KW-0812">Transmembrane</keyword>
<comment type="subcellular location">
    <subcellularLocation>
        <location evidence="8">Cell membrane</location>
    </subcellularLocation>
    <subcellularLocation>
        <location evidence="1">Membrane</location>
    </subcellularLocation>
</comment>
<dbReference type="Gene3D" id="3.30.70.100">
    <property type="match status" value="1"/>
</dbReference>
<dbReference type="GO" id="GO:0005886">
    <property type="term" value="C:plasma membrane"/>
    <property type="evidence" value="ECO:0007669"/>
    <property type="project" value="UniProtKB-SubCell"/>
</dbReference>
<keyword evidence="4 8" id="KW-0479">Metal-binding</keyword>
<dbReference type="NCBIfam" id="TIGR01512">
    <property type="entry name" value="ATPase-IB2_Cd"/>
    <property type="match status" value="1"/>
</dbReference>
<comment type="similarity">
    <text evidence="2 8">Belongs to the cation transport ATPase (P-type) (TC 3.A.3) family. Type IB subfamily.</text>
</comment>
<evidence type="ECO:0000256" key="3">
    <source>
        <dbReference type="ARBA" id="ARBA00022692"/>
    </source>
</evidence>
<evidence type="ECO:0000256" key="1">
    <source>
        <dbReference type="ARBA" id="ARBA00004370"/>
    </source>
</evidence>
<sequence length="753" mass="79544">MASHAMPAVQAPTSLTGQSVDELIFASQSLDDGTMRTQLSVPTAHCGGCMAKIERILGNLEGVVAARVNLSTRRVTVTWRQAQTASAPPLLATLNEAGFEANLLSQPDERADPEKRRLIVATAVAGFAAMNIMLLSVSVWSGADPATRQLFHLISALLALPAVFFSGRIFFLSAWSALRAGRTNMDVPISIGIVLTLGLSIYDTLHFGRHAYFDAVVTLIFFLLVGRTLDHAMRDKARSAVLGLTRMTPAGANVIGTDGSRAFRPLEDVSVGDVILVAPGERVPLDGLVLAGEGDLDTAAVTGEAMPVPVRPGSTLVSGMLNLNGSLKVRVTNSHARSFLSEMVRMMEAAEQGRARYRRLADRVAAYYSPIIHSLALAVFAGWFLDTGDWHRALTIAISVLIVTCPCALGLAIPMVQVAAAKRLFEHGIALKDGSALERLAQVDTVIFDKTGTLTHGDLRVSKIAIDEPYRAIVMALASRSNHPVARAIAANGGALSGLDLDSFSELPGRGLEGQRNGHLFRLGRADWALNPGTGESGGFQTVFSVDGELAGHFAFLDVEKTSAREAVAKLDALGLPIELLSGDHIASVSGFANAIGIAHWRAGLLPQHKVERLQALADSQRLTLMVGDGLNDGPALAAAHVSMAPSNAADIGRAAADIVYLGQDLDAVPRAVQIARAARQRVRQNLALSVGYNLLVIPVAMAGYVTPLLAAVAMSLSSISVVANSLRIPAARGSRLSRRAPAPTLVPLAATR</sequence>
<dbReference type="Gene3D" id="2.70.150.10">
    <property type="entry name" value="Calcium-transporting ATPase, cytoplasmic transduction domain A"/>
    <property type="match status" value="1"/>
</dbReference>
<organism evidence="10 11">
    <name type="scientific">Sphingobium herbicidovorans (strain ATCC 700291 / DSM 11019 / CCUG 56400 / KCTC 2939 / LMG 18315 / NBRC 16415 / MH)</name>
    <name type="common">Sphingomonas herbicidovorans</name>
    <dbReference type="NCBI Taxonomy" id="1219045"/>
    <lineage>
        <taxon>Bacteria</taxon>
        <taxon>Pseudomonadati</taxon>
        <taxon>Pseudomonadota</taxon>
        <taxon>Alphaproteobacteria</taxon>
        <taxon>Sphingomonadales</taxon>
        <taxon>Sphingomonadaceae</taxon>
        <taxon>Sphingobium</taxon>
    </lineage>
</organism>
<evidence type="ECO:0000259" key="9">
    <source>
        <dbReference type="PROSITE" id="PS50846"/>
    </source>
</evidence>
<dbReference type="NCBIfam" id="TIGR01525">
    <property type="entry name" value="ATPase-IB_hvy"/>
    <property type="match status" value="1"/>
</dbReference>
<feature type="transmembrane region" description="Helical" evidence="8">
    <location>
        <begin position="211"/>
        <end position="229"/>
    </location>
</feature>
<dbReference type="GO" id="GO:0015662">
    <property type="term" value="F:P-type ion transporter activity"/>
    <property type="evidence" value="ECO:0007669"/>
    <property type="project" value="UniProtKB-ARBA"/>
</dbReference>
<feature type="transmembrane region" description="Helical" evidence="8">
    <location>
        <begin position="364"/>
        <end position="384"/>
    </location>
</feature>
<reference evidence="10" key="1">
    <citation type="submission" date="2014-08" db="EMBL/GenBank/DDBJ databases">
        <title>Draft genome sequences of Sphingobium herbicidovorans.</title>
        <authorList>
            <person name="Gan H.M."/>
            <person name="Gan H.Y."/>
            <person name="Savka M.A."/>
        </authorList>
    </citation>
    <scope>NUCLEOTIDE SEQUENCE [LARGE SCALE GENOMIC DNA]</scope>
    <source>
        <strain evidence="10">NBRC 16415</strain>
    </source>
</reference>